<reference evidence="3 4" key="1">
    <citation type="submission" date="2016-01" db="EMBL/GenBank/DDBJ databases">
        <title>Genome sequencing of Roseivirga spongicola UST030701-084.</title>
        <authorList>
            <person name="Selvaratnam C."/>
            <person name="Thevarajoo S."/>
            <person name="Goh K.M."/>
            <person name="Ee R."/>
            <person name="Chan K.-G."/>
            <person name="Chong C.S."/>
        </authorList>
    </citation>
    <scope>NUCLEOTIDE SEQUENCE [LARGE SCALE GENOMIC DNA]</scope>
    <source>
        <strain evidence="3 4">UST030701-084</strain>
    </source>
</reference>
<keyword evidence="1" id="KW-0472">Membrane</keyword>
<evidence type="ECO:0000256" key="1">
    <source>
        <dbReference type="SAM" id="Phobius"/>
    </source>
</evidence>
<proteinExistence type="predicted"/>
<sequence>MGFWGLLAVVIPIIIHLFNLRRVKRVEFSNTTLLRRIKEESSAKRKPIELLVLFSRIMAISLLVIAFAQPVIKDDSTSASLGTDVLIYLDNSLSLSAQGDNGASNFDEIVNDGSSIADSYPEGASFHFVENAYGNSLTTGFTRESLKELLTEVEQVGVDRDAQELYSRIKGSDFVGDVYLLSDFQGKSDFTSIRKDSVNQYFVKLIQSESLDNVFVDSVFLENSYLSGKFSNLLNVTLRRNYRDNEEVNIKLLIDGQLYGTGEVDFGNQLVANHVFELQGALPGLERIELQIEDPTLQFDNSFYLSINKVDRVRVIEVYDENSPSFLSALFEDNEAFQFDRIDSRFVDNELLSSANFLLINQIQKPSNQLISSVNGLLESGGTVVVIPSAESGEGELSRLGIRANAESQERVKLSSPDFENPLYQGVFEDEDENIEMPEATVSFRVLNSELDYLQFVNGRSYLSKVISDGNLFFFASPFDIKYSSFPSHALFVPVMYKLALGSKVNLSNLYYYTDSETVFFPIDEVNPGSIFQMSSEAGQLTPDQRIDGDRLVLEIPKDLIRAGHYSLMQGSESVGTLSFNIPKSESDLSPLDPAIFSELAELNHVTVMGLEGDGDVKRFLEAKIIGKSLWKYALLGALFFLFVEIILIRYL</sequence>
<feature type="transmembrane region" description="Helical" evidence="1">
    <location>
        <begin position="48"/>
        <end position="68"/>
    </location>
</feature>
<dbReference type="Proteomes" id="UP000075606">
    <property type="component" value="Unassembled WGS sequence"/>
</dbReference>
<dbReference type="AlphaFoldDB" id="A0A150XDR1"/>
<evidence type="ECO:0000313" key="4">
    <source>
        <dbReference type="Proteomes" id="UP000075606"/>
    </source>
</evidence>
<accession>A0A150XDR1</accession>
<dbReference type="Pfam" id="PF07584">
    <property type="entry name" value="BatA"/>
    <property type="match status" value="1"/>
</dbReference>
<dbReference type="InterPro" id="IPR011933">
    <property type="entry name" value="Double_TM_dom"/>
</dbReference>
<evidence type="ECO:0000259" key="2">
    <source>
        <dbReference type="Pfam" id="PF07584"/>
    </source>
</evidence>
<dbReference type="EMBL" id="LRPC01000005">
    <property type="protein sequence ID" value="KYG76848.1"/>
    <property type="molecule type" value="Genomic_DNA"/>
</dbReference>
<dbReference type="PANTHER" id="PTHR37464">
    <property type="entry name" value="BLL2463 PROTEIN"/>
    <property type="match status" value="1"/>
</dbReference>
<dbReference type="PANTHER" id="PTHR37464:SF1">
    <property type="entry name" value="BLL2463 PROTEIN"/>
    <property type="match status" value="1"/>
</dbReference>
<keyword evidence="1" id="KW-0812">Transmembrane</keyword>
<comment type="caution">
    <text evidence="3">The sequence shown here is derived from an EMBL/GenBank/DDBJ whole genome shotgun (WGS) entry which is preliminary data.</text>
</comment>
<feature type="transmembrane region" description="Helical" evidence="1">
    <location>
        <begin position="6"/>
        <end position="23"/>
    </location>
</feature>
<dbReference type="NCBIfam" id="TIGR02226">
    <property type="entry name" value="two_anch"/>
    <property type="match status" value="1"/>
</dbReference>
<dbReference type="STRING" id="333140.AWW68_19335"/>
<protein>
    <recommendedName>
        <fullName evidence="2">Aerotolerance regulator N-terminal domain-containing protein</fullName>
    </recommendedName>
</protein>
<dbReference type="InterPro" id="IPR024163">
    <property type="entry name" value="Aerotolerance_reg_N"/>
</dbReference>
<feature type="domain" description="Aerotolerance regulator N-terminal" evidence="2">
    <location>
        <begin position="3"/>
        <end position="70"/>
    </location>
</feature>
<evidence type="ECO:0000313" key="3">
    <source>
        <dbReference type="EMBL" id="KYG76848.1"/>
    </source>
</evidence>
<feature type="transmembrane region" description="Helical" evidence="1">
    <location>
        <begin position="630"/>
        <end position="649"/>
    </location>
</feature>
<keyword evidence="4" id="KW-1185">Reference proteome</keyword>
<keyword evidence="1" id="KW-1133">Transmembrane helix</keyword>
<gene>
    <name evidence="3" type="ORF">AWW68_19335</name>
</gene>
<organism evidence="3 4">
    <name type="scientific">Roseivirga spongicola</name>
    <dbReference type="NCBI Taxonomy" id="333140"/>
    <lineage>
        <taxon>Bacteria</taxon>
        <taxon>Pseudomonadati</taxon>
        <taxon>Bacteroidota</taxon>
        <taxon>Cytophagia</taxon>
        <taxon>Cytophagales</taxon>
        <taxon>Roseivirgaceae</taxon>
        <taxon>Roseivirga</taxon>
    </lineage>
</organism>
<name>A0A150XDR1_9BACT</name>